<evidence type="ECO:0000313" key="2">
    <source>
        <dbReference type="Proteomes" id="UP000789920"/>
    </source>
</evidence>
<dbReference type="EMBL" id="CAJVQC010031230">
    <property type="protein sequence ID" value="CAG8747887.1"/>
    <property type="molecule type" value="Genomic_DNA"/>
</dbReference>
<reference evidence="1" key="1">
    <citation type="submission" date="2021-06" db="EMBL/GenBank/DDBJ databases">
        <authorList>
            <person name="Kallberg Y."/>
            <person name="Tangrot J."/>
            <person name="Rosling A."/>
        </authorList>
    </citation>
    <scope>NUCLEOTIDE SEQUENCE</scope>
    <source>
        <strain evidence="1">MA461A</strain>
    </source>
</reference>
<proteinExistence type="predicted"/>
<organism evidence="1 2">
    <name type="scientific">Racocetra persica</name>
    <dbReference type="NCBI Taxonomy" id="160502"/>
    <lineage>
        <taxon>Eukaryota</taxon>
        <taxon>Fungi</taxon>
        <taxon>Fungi incertae sedis</taxon>
        <taxon>Mucoromycota</taxon>
        <taxon>Glomeromycotina</taxon>
        <taxon>Glomeromycetes</taxon>
        <taxon>Diversisporales</taxon>
        <taxon>Gigasporaceae</taxon>
        <taxon>Racocetra</taxon>
    </lineage>
</organism>
<sequence length="147" mass="16797">NKEMASTEIHDIDISDVVEDESEQTSNLTGAVIQGLIKELSMPSEPIDDNNRENKSKESNQKLYSSYTIMQTTENIVKKIKSDKSRFNDQQARGLLYSKIATNLLGFTRESLRKKPAKTRNIYKLFGESYDPYTKTIVKGIEIEKIE</sequence>
<name>A0ACA9QEM0_9GLOM</name>
<accession>A0ACA9QEM0</accession>
<gene>
    <name evidence="1" type="ORF">RPERSI_LOCUS13865</name>
</gene>
<feature type="non-terminal residue" evidence="1">
    <location>
        <position position="1"/>
    </location>
</feature>
<keyword evidence="2" id="KW-1185">Reference proteome</keyword>
<evidence type="ECO:0000313" key="1">
    <source>
        <dbReference type="EMBL" id="CAG8747887.1"/>
    </source>
</evidence>
<dbReference type="Proteomes" id="UP000789920">
    <property type="component" value="Unassembled WGS sequence"/>
</dbReference>
<comment type="caution">
    <text evidence="1">The sequence shown here is derived from an EMBL/GenBank/DDBJ whole genome shotgun (WGS) entry which is preliminary data.</text>
</comment>
<protein>
    <submittedName>
        <fullName evidence="1">27112_t:CDS:1</fullName>
    </submittedName>
</protein>